<gene>
    <name evidence="2" type="ORF">GN299_06770</name>
</gene>
<dbReference type="InterPro" id="IPR025248">
    <property type="entry name" value="DUF4007"/>
</dbReference>
<accession>A0A7V8EJH5</accession>
<dbReference type="Proteomes" id="UP000442695">
    <property type="component" value="Unassembled WGS sequence"/>
</dbReference>
<name>A0A7V8EJH5_PSEPU</name>
<evidence type="ECO:0000259" key="1">
    <source>
        <dbReference type="Pfam" id="PF13182"/>
    </source>
</evidence>
<reference evidence="2 3" key="1">
    <citation type="submission" date="2019-12" db="EMBL/GenBank/DDBJ databases">
        <authorList>
            <person name="Woiski C."/>
        </authorList>
    </citation>
    <scope>NUCLEOTIDE SEQUENCE [LARGE SCALE GENOMIC DNA]</scope>
    <source>
        <strain evidence="2 3">BOE100</strain>
    </source>
</reference>
<proteinExistence type="predicted"/>
<evidence type="ECO:0000313" key="3">
    <source>
        <dbReference type="Proteomes" id="UP000442695"/>
    </source>
</evidence>
<dbReference type="EMBL" id="WOWR01000005">
    <property type="protein sequence ID" value="KAF0255789.1"/>
    <property type="molecule type" value="Genomic_DNA"/>
</dbReference>
<comment type="caution">
    <text evidence="2">The sequence shown here is derived from an EMBL/GenBank/DDBJ whole genome shotgun (WGS) entry which is preliminary data.</text>
</comment>
<organism evidence="2 3">
    <name type="scientific">Pseudomonas putida</name>
    <name type="common">Arthrobacter siderocapsulatus</name>
    <dbReference type="NCBI Taxonomy" id="303"/>
    <lineage>
        <taxon>Bacteria</taxon>
        <taxon>Pseudomonadati</taxon>
        <taxon>Pseudomonadota</taxon>
        <taxon>Gammaproteobacteria</taxon>
        <taxon>Pseudomonadales</taxon>
        <taxon>Pseudomonadaceae</taxon>
        <taxon>Pseudomonas</taxon>
    </lineage>
</organism>
<evidence type="ECO:0000313" key="2">
    <source>
        <dbReference type="EMBL" id="KAF0255789.1"/>
    </source>
</evidence>
<protein>
    <submittedName>
        <fullName evidence="2">DUF4007 family protein</fullName>
    </submittedName>
</protein>
<feature type="domain" description="DUF4007" evidence="1">
    <location>
        <begin position="13"/>
        <end position="306"/>
    </location>
</feature>
<dbReference type="Pfam" id="PF13182">
    <property type="entry name" value="DUF4007"/>
    <property type="match status" value="1"/>
</dbReference>
<sequence>MTSMHDGKIDAHFSGHETFPLRQMWLKKAVETADAEGLVPKTTFTDEKAIAEFGVGRNMVAAIKHWALACDVLVEDESRRNFQLTPAAQEIFLDQGLDPFSENPTTAWYAHWCLAGRGSRSTTWYWLFNVFTSQSFSRDEALPTLTKFAQAIASGRKLSSATLSRDLDTCLRGYAPRSATSSVEEAAEPMLAELGLLQEERKGVFSFRRGPKSTLTDAFFTWALLDFWQRHRAGESSLTFETAAYAPGSPGRVFKLDEESVAERLFTLNELTDGKLRWSDTSGLRQVYRGDFNCELMMAELLRESYVR</sequence>
<dbReference type="AlphaFoldDB" id="A0A7V8EJH5"/>
<dbReference type="RefSeq" id="WP_156858683.1">
    <property type="nucleotide sequence ID" value="NZ_WOWR01000005.1"/>
</dbReference>